<organism evidence="1 2">
    <name type="scientific">Cannabis sativa</name>
    <name type="common">Hemp</name>
    <name type="synonym">Marijuana</name>
    <dbReference type="NCBI Taxonomy" id="3483"/>
    <lineage>
        <taxon>Eukaryota</taxon>
        <taxon>Viridiplantae</taxon>
        <taxon>Streptophyta</taxon>
        <taxon>Embryophyta</taxon>
        <taxon>Tracheophyta</taxon>
        <taxon>Spermatophyta</taxon>
        <taxon>Magnoliopsida</taxon>
        <taxon>eudicotyledons</taxon>
        <taxon>Gunneridae</taxon>
        <taxon>Pentapetalae</taxon>
        <taxon>rosids</taxon>
        <taxon>fabids</taxon>
        <taxon>Rosales</taxon>
        <taxon>Cannabaceae</taxon>
        <taxon>Cannabis</taxon>
    </lineage>
</organism>
<name>A0A803QBV6_CANSA</name>
<dbReference type="EnsemblPlants" id="evm.model.08.629">
    <property type="protein sequence ID" value="cds.evm.model.08.629"/>
    <property type="gene ID" value="evm.TU.08.629"/>
</dbReference>
<accession>A0A803QBV6</accession>
<sequence>MAAINGEHGHDPWCNSWKQAIKIHPRLPPPPHQILSEADQAAQNFNPEYLNWEVQDQLLVSWLLSSMSESLLTRMVGCNSTKQIWKALEQHFTLKVSSKILEFIAKLQMLKKGTLNLNDYLLKVKQHVDLLAFVGEIMSDRDHIAAIFKGLPSEYDTFIISTNTWIGGYTVGEIEALLLAFESRIEKEDQEVEPTVNIVTADHDPTMEAFFAQTSRNYRSPAYPRGQYWLSSFNSPNFPILEEAFVETPLKEVTPTLR</sequence>
<reference evidence="1" key="2">
    <citation type="submission" date="2021-03" db="UniProtKB">
        <authorList>
            <consortium name="EnsemblPlants"/>
        </authorList>
    </citation>
    <scope>IDENTIFICATION</scope>
</reference>
<dbReference type="EMBL" id="UZAU01000689">
    <property type="status" value="NOT_ANNOTATED_CDS"/>
    <property type="molecule type" value="Genomic_DNA"/>
</dbReference>
<proteinExistence type="predicted"/>
<reference evidence="1" key="1">
    <citation type="submission" date="2018-11" db="EMBL/GenBank/DDBJ databases">
        <authorList>
            <person name="Grassa J C."/>
        </authorList>
    </citation>
    <scope>NUCLEOTIDE SEQUENCE [LARGE SCALE GENOMIC DNA]</scope>
</reference>
<dbReference type="Proteomes" id="UP000596661">
    <property type="component" value="Chromosome 8"/>
</dbReference>
<evidence type="ECO:0000313" key="1">
    <source>
        <dbReference type="EnsemblPlants" id="cds.evm.model.08.629"/>
    </source>
</evidence>
<dbReference type="Gramene" id="evm.model.08.629">
    <property type="protein sequence ID" value="cds.evm.model.08.629"/>
    <property type="gene ID" value="evm.TU.08.629"/>
</dbReference>
<keyword evidence="2" id="KW-1185">Reference proteome</keyword>
<evidence type="ECO:0000313" key="2">
    <source>
        <dbReference type="Proteomes" id="UP000596661"/>
    </source>
</evidence>
<dbReference type="PANTHER" id="PTHR47481">
    <property type="match status" value="1"/>
</dbReference>
<dbReference type="Pfam" id="PF14223">
    <property type="entry name" value="Retrotran_gag_2"/>
    <property type="match status" value="1"/>
</dbReference>
<protein>
    <submittedName>
        <fullName evidence="1">Uncharacterized protein</fullName>
    </submittedName>
</protein>
<dbReference type="AlphaFoldDB" id="A0A803QBV6"/>
<dbReference type="PANTHER" id="PTHR47481:SF31">
    <property type="entry name" value="OS01G0873500 PROTEIN"/>
    <property type="match status" value="1"/>
</dbReference>